<evidence type="ECO:0000313" key="3">
    <source>
        <dbReference type="Proteomes" id="UP000494106"/>
    </source>
</evidence>
<dbReference type="Proteomes" id="UP000494106">
    <property type="component" value="Unassembled WGS sequence"/>
</dbReference>
<feature type="compositionally biased region" description="Basic and acidic residues" evidence="1">
    <location>
        <begin position="1"/>
        <end position="11"/>
    </location>
</feature>
<feature type="region of interest" description="Disordered" evidence="1">
    <location>
        <begin position="1"/>
        <end position="84"/>
    </location>
</feature>
<accession>A0A8S1BF95</accession>
<reference evidence="2 3" key="1">
    <citation type="submission" date="2020-04" db="EMBL/GenBank/DDBJ databases">
        <authorList>
            <person name="Wallbank WR R."/>
            <person name="Pardo Diaz C."/>
            <person name="Kozak K."/>
            <person name="Martin S."/>
            <person name="Jiggins C."/>
            <person name="Moest M."/>
            <person name="Warren A I."/>
            <person name="Byers J.R.P. K."/>
            <person name="Montejo-Kovacevich G."/>
            <person name="Yen C E."/>
        </authorList>
    </citation>
    <scope>NUCLEOTIDE SEQUENCE [LARGE SCALE GENOMIC DNA]</scope>
</reference>
<comment type="caution">
    <text evidence="2">The sequence shown here is derived from an EMBL/GenBank/DDBJ whole genome shotgun (WGS) entry which is preliminary data.</text>
</comment>
<dbReference type="AlphaFoldDB" id="A0A8S1BF95"/>
<evidence type="ECO:0000313" key="2">
    <source>
        <dbReference type="EMBL" id="CAB3257270.1"/>
    </source>
</evidence>
<feature type="compositionally biased region" description="Basic and acidic residues" evidence="1">
    <location>
        <begin position="68"/>
        <end position="84"/>
    </location>
</feature>
<evidence type="ECO:0000256" key="1">
    <source>
        <dbReference type="SAM" id="MobiDB-lite"/>
    </source>
</evidence>
<gene>
    <name evidence="2" type="ORF">APLA_LOCUS15865</name>
</gene>
<dbReference type="OrthoDB" id="7693638at2759"/>
<sequence length="84" mass="9720">MEDEKETKEEDQPSTSKKASPDENMIDNTRRDETETNSETSVTGSYFARSRVDMADIRSDAPKVPIVTKREREPKSQIRKEKEK</sequence>
<keyword evidence="3" id="KW-1185">Reference proteome</keyword>
<organism evidence="2 3">
    <name type="scientific">Arctia plantaginis</name>
    <name type="common">Wood tiger moth</name>
    <name type="synonym">Phalaena plantaginis</name>
    <dbReference type="NCBI Taxonomy" id="874455"/>
    <lineage>
        <taxon>Eukaryota</taxon>
        <taxon>Metazoa</taxon>
        <taxon>Ecdysozoa</taxon>
        <taxon>Arthropoda</taxon>
        <taxon>Hexapoda</taxon>
        <taxon>Insecta</taxon>
        <taxon>Pterygota</taxon>
        <taxon>Neoptera</taxon>
        <taxon>Endopterygota</taxon>
        <taxon>Lepidoptera</taxon>
        <taxon>Glossata</taxon>
        <taxon>Ditrysia</taxon>
        <taxon>Noctuoidea</taxon>
        <taxon>Erebidae</taxon>
        <taxon>Arctiinae</taxon>
        <taxon>Arctia</taxon>
    </lineage>
</organism>
<feature type="compositionally biased region" description="Basic and acidic residues" evidence="1">
    <location>
        <begin position="50"/>
        <end position="61"/>
    </location>
</feature>
<protein>
    <submittedName>
        <fullName evidence="2">Uncharacterized protein</fullName>
    </submittedName>
</protein>
<name>A0A8S1BF95_ARCPL</name>
<proteinExistence type="predicted"/>
<dbReference type="EMBL" id="CADEBC010000590">
    <property type="protein sequence ID" value="CAB3257270.1"/>
    <property type="molecule type" value="Genomic_DNA"/>
</dbReference>